<proteinExistence type="predicted"/>
<accession>A0A1H7HZH1</accession>
<keyword evidence="2" id="KW-1185">Reference proteome</keyword>
<gene>
    <name evidence="1" type="ORF">SAMN04515666_101812</name>
</gene>
<dbReference type="STRING" id="1036779.SAMN04515666_101812"/>
<evidence type="ECO:0000313" key="1">
    <source>
        <dbReference type="EMBL" id="SEK55544.1"/>
    </source>
</evidence>
<dbReference type="Proteomes" id="UP000199664">
    <property type="component" value="Unassembled WGS sequence"/>
</dbReference>
<dbReference type="RefSeq" id="WP_091829947.1">
    <property type="nucleotide sequence ID" value="NZ_FOAN01000001.1"/>
</dbReference>
<protein>
    <submittedName>
        <fullName evidence="1">Uncharacterized membrane-anchored protein</fullName>
    </submittedName>
</protein>
<name>A0A1H7HZH1_9HYPH</name>
<dbReference type="AlphaFoldDB" id="A0A1H7HZH1"/>
<organism evidence="1 2">
    <name type="scientific">Bosea lupini</name>
    <dbReference type="NCBI Taxonomy" id="1036779"/>
    <lineage>
        <taxon>Bacteria</taxon>
        <taxon>Pseudomonadati</taxon>
        <taxon>Pseudomonadota</taxon>
        <taxon>Alphaproteobacteria</taxon>
        <taxon>Hyphomicrobiales</taxon>
        <taxon>Boseaceae</taxon>
        <taxon>Bosea</taxon>
    </lineage>
</organism>
<dbReference type="EMBL" id="FOAN01000001">
    <property type="protein sequence ID" value="SEK55544.1"/>
    <property type="molecule type" value="Genomic_DNA"/>
</dbReference>
<evidence type="ECO:0000313" key="2">
    <source>
        <dbReference type="Proteomes" id="UP000199664"/>
    </source>
</evidence>
<sequence>MIRLPSADAFTGRVSPLWRGLAAIVLLCALILAMVESRAGILRSGTEIRLATAPVDPRDLFRGDYVILGYKISTLDLSRLDGDKSFERNQTVFVRVAPGADGLAEAKGVYLARPAAGAGETVIVGKVASAGACVANADGDPDCNAGRRAIRVSYGLESYFVPEGTGRPIETTERKRLEIVAAVSSSGQAAIKRLLIDGKLVHQEPPY</sequence>
<dbReference type="Pfam" id="PF14345">
    <property type="entry name" value="GDYXXLXY"/>
    <property type="match status" value="1"/>
</dbReference>
<dbReference type="OrthoDB" id="4868247at2"/>
<reference evidence="2" key="1">
    <citation type="submission" date="2016-10" db="EMBL/GenBank/DDBJ databases">
        <authorList>
            <person name="Varghese N."/>
            <person name="Submissions S."/>
        </authorList>
    </citation>
    <scope>NUCLEOTIDE SEQUENCE [LARGE SCALE GENOMIC DNA]</scope>
    <source>
        <strain evidence="2">LMG 26383,CCUG 61248,R- 45681</strain>
    </source>
</reference>
<dbReference type="InterPro" id="IPR025833">
    <property type="entry name" value="GDYXXLXY"/>
</dbReference>